<keyword evidence="1" id="KW-0067">ATP-binding</keyword>
<dbReference type="Proteomes" id="UP001153069">
    <property type="component" value="Unassembled WGS sequence"/>
</dbReference>
<dbReference type="InterPro" id="IPR046700">
    <property type="entry name" value="DUF6570"/>
</dbReference>
<evidence type="ECO:0000313" key="6">
    <source>
        <dbReference type="Proteomes" id="UP001153069"/>
    </source>
</evidence>
<comment type="catalytic activity">
    <reaction evidence="1">
        <text>ATP + H2O = ADP + phosphate + H(+)</text>
        <dbReference type="Rhea" id="RHEA:13065"/>
        <dbReference type="ChEBI" id="CHEBI:15377"/>
        <dbReference type="ChEBI" id="CHEBI:15378"/>
        <dbReference type="ChEBI" id="CHEBI:30616"/>
        <dbReference type="ChEBI" id="CHEBI:43474"/>
        <dbReference type="ChEBI" id="CHEBI:456216"/>
        <dbReference type="EC" id="5.6.2.3"/>
    </reaction>
</comment>
<keyword evidence="1" id="KW-0233">DNA recombination</keyword>
<organism evidence="5 6">
    <name type="scientific">Seminavis robusta</name>
    <dbReference type="NCBI Taxonomy" id="568900"/>
    <lineage>
        <taxon>Eukaryota</taxon>
        <taxon>Sar</taxon>
        <taxon>Stramenopiles</taxon>
        <taxon>Ochrophyta</taxon>
        <taxon>Bacillariophyta</taxon>
        <taxon>Bacillariophyceae</taxon>
        <taxon>Bacillariophycidae</taxon>
        <taxon>Naviculales</taxon>
        <taxon>Naviculaceae</taxon>
        <taxon>Seminavis</taxon>
    </lineage>
</organism>
<keyword evidence="1" id="KW-0234">DNA repair</keyword>
<dbReference type="InterPro" id="IPR010285">
    <property type="entry name" value="DNA_helicase_pif1-like_DEAD"/>
</dbReference>
<proteinExistence type="inferred from homology"/>
<dbReference type="GO" id="GO:0016787">
    <property type="term" value="F:hydrolase activity"/>
    <property type="evidence" value="ECO:0007669"/>
    <property type="project" value="UniProtKB-KW"/>
</dbReference>
<dbReference type="Pfam" id="PF20209">
    <property type="entry name" value="DUF6570"/>
    <property type="match status" value="1"/>
</dbReference>
<dbReference type="EMBL" id="CAICTM010002602">
    <property type="protein sequence ID" value="CAB9529730.1"/>
    <property type="molecule type" value="Genomic_DNA"/>
</dbReference>
<comment type="caution">
    <text evidence="5">The sequence shown here is derived from an EMBL/GenBank/DDBJ whole genome shotgun (WGS) entry which is preliminary data.</text>
</comment>
<dbReference type="InterPro" id="IPR051055">
    <property type="entry name" value="PIF1_helicase"/>
</dbReference>
<keyword evidence="6" id="KW-1185">Reference proteome</keyword>
<sequence length="1457" mass="164942">MSEIAKEFNEAVQSVLHYDEDTQTISGKVCIICDKLLKRKDVRKIGLNTLVKYSKYFHGDSELPISLRNCYKFTDPDDRPGVNSELSQCLLSPRSKIVYNGNSANRKRKRYPYMLCCGDCRSGLSIKKLKNGELPRFAIANGMTIGTAPHCLKRLNEIELALLSQARFRGHLFALWGGSHRSIKGWHSFYQVDPGHTTAVLQAVRQLTDSNNIAVVLSGPFTSDQKERVLQKMQVNVEWVEEAFLWLKENNRLYKHLEMPTVSEPTLIDNSHSVESENSDIEIKEEIKVIFPDATIRTAGCSDGAEFDKAIAEIRSKCAGVLPYLTSRPSSKLLRDYEDENLMRAYPLQFPYGFGYHEDFNIKASQNGYLSHLLSLSTPTMHQACFVLAVHNMFERCKALNGAVWRVMGGREKCDVSEEELNAAIASKLNGLPPDNGPGSHFLESVHCVKRNMAHTNAAASSAQAKFLTLTHHYGCPKVLFTVSFDGSLDIRILAWSQEEDTLNWIASMDHMSPEEVATEMDKCNAIRFKYPGLCAWNFDELIDIVLDKIVGDNSLKMGLFGTLIAYGLAVEEQGRNTLHGHILVYTAEWNNILIALNSSSQRVRKAAEKEVLLFVDHVISTELVPNAPWQGDYCPTCNNSLLTYVDEQKLRNLRHKVGCQVEKGIIASCPLCKAMKRVLPKELWSVAEAERKAQVALGVLRNTTPTAASVSSEETVAINNYKYNHHLSKHTKTCFKKGDEGRCNLPDLPEPLSNIVYSKVEYDTFNWRGANQSQHNITIRPRRLLQDASTNSYCIPISTCKCPANSNVQVTTGARSAIYCTCYAAKGTQKEDTGELKKMGSYVAHRFLEEHKENTLFEGLSRLMGTVIVATSEHVVAAPMAAYLVRNHSRFKWSHSFKYIPIREIVDLLIQRTSVETMRMSVMDHEKGCFLTSEALHYLQRPKKKFETYCLVDFFQEYELVRTDKPNETDEADGTFTIDDTEHPGYKKQIIKERKEPVLAQFSHWAFPDAASFGGDILEMNQYPVPTSVENYCRTILVLYHPFRTLQDLTIDGSFHKMFTRLYHDGVPDHIRELLSNVQMFYNSVRMPAKEDPLKHCTEQFEAPNSNHPVSEDEEEDDDNFFDGVFNLMSPQPTTTTTSNDLQMKVSLNNLRRAGGRGCGFNNLPQTDECTSFLRDSQRPTRHSTSGIPSQFISSVTSCGNHTSSYNQSNGLTLRDKPTPYQLMELTYRNTRRRLTEQEEESRLPENSVEANGTCLSIIQWSLRPDISLDKEQQLAFQIVTAAFILTYYQDAETLDPSVYMTCSNNPSQIRRDFKEEKGKLQRMSRVRHNQLIMFLDGAGGAGKSRVVQELLKYAQEFTTRLGLRFDMRTIVVSAMSGVAAVSIGGETTHSVAAFYRNIDEQDTSWTNARLLIIDEVSFMSTSEVDLLDEKKLRCLMRKYNSLYGGIHILFCGDFR</sequence>
<comment type="cofactor">
    <cofactor evidence="1">
        <name>Mg(2+)</name>
        <dbReference type="ChEBI" id="CHEBI:18420"/>
    </cofactor>
</comment>
<dbReference type="Gene3D" id="3.40.50.300">
    <property type="entry name" value="P-loop containing nucleotide triphosphate hydrolases"/>
    <property type="match status" value="1"/>
</dbReference>
<accession>A0A9N8F3C5</accession>
<dbReference type="InterPro" id="IPR025476">
    <property type="entry name" value="Helitron_helicase-like"/>
</dbReference>
<dbReference type="GO" id="GO:0006310">
    <property type="term" value="P:DNA recombination"/>
    <property type="evidence" value="ECO:0007669"/>
    <property type="project" value="UniProtKB-KW"/>
</dbReference>
<reference evidence="5" key="1">
    <citation type="submission" date="2020-06" db="EMBL/GenBank/DDBJ databases">
        <authorList>
            <consortium name="Plant Systems Biology data submission"/>
        </authorList>
    </citation>
    <scope>NUCLEOTIDE SEQUENCE</scope>
    <source>
        <strain evidence="5">D6</strain>
    </source>
</reference>
<evidence type="ECO:0000259" key="2">
    <source>
        <dbReference type="Pfam" id="PF05970"/>
    </source>
</evidence>
<comment type="similarity">
    <text evidence="1">Belongs to the helicase family.</text>
</comment>
<keyword evidence="1" id="KW-0547">Nucleotide-binding</keyword>
<dbReference type="GO" id="GO:0000723">
    <property type="term" value="P:telomere maintenance"/>
    <property type="evidence" value="ECO:0007669"/>
    <property type="project" value="InterPro"/>
</dbReference>
<keyword evidence="1" id="KW-0347">Helicase</keyword>
<dbReference type="GO" id="GO:0006281">
    <property type="term" value="P:DNA repair"/>
    <property type="evidence" value="ECO:0007669"/>
    <property type="project" value="UniProtKB-KW"/>
</dbReference>
<dbReference type="Pfam" id="PF05970">
    <property type="entry name" value="PIF1"/>
    <property type="match status" value="1"/>
</dbReference>
<evidence type="ECO:0000259" key="3">
    <source>
        <dbReference type="Pfam" id="PF14214"/>
    </source>
</evidence>
<evidence type="ECO:0000313" key="5">
    <source>
        <dbReference type="EMBL" id="CAB9529730.1"/>
    </source>
</evidence>
<evidence type="ECO:0000259" key="4">
    <source>
        <dbReference type="Pfam" id="PF20209"/>
    </source>
</evidence>
<dbReference type="GO" id="GO:0043139">
    <property type="term" value="F:5'-3' DNA helicase activity"/>
    <property type="evidence" value="ECO:0007669"/>
    <property type="project" value="UniProtKB-EC"/>
</dbReference>
<dbReference type="Pfam" id="PF14214">
    <property type="entry name" value="Helitron_like_N"/>
    <property type="match status" value="1"/>
</dbReference>
<protein>
    <recommendedName>
        <fullName evidence="1">ATP-dependent DNA helicase</fullName>
        <ecNumber evidence="1">5.6.2.3</ecNumber>
    </recommendedName>
</protein>
<feature type="domain" description="DUF6570" evidence="4">
    <location>
        <begin position="131"/>
        <end position="259"/>
    </location>
</feature>
<dbReference type="InterPro" id="IPR027417">
    <property type="entry name" value="P-loop_NTPase"/>
</dbReference>
<feature type="domain" description="Helitron helicase-like" evidence="3">
    <location>
        <begin position="370"/>
        <end position="585"/>
    </location>
</feature>
<feature type="domain" description="DNA helicase Pif1-like DEAD-box helicase" evidence="2">
    <location>
        <begin position="1329"/>
        <end position="1457"/>
    </location>
</feature>
<evidence type="ECO:0000256" key="1">
    <source>
        <dbReference type="RuleBase" id="RU363044"/>
    </source>
</evidence>
<gene>
    <name evidence="5" type="ORF">SEMRO_2604_G332390.1</name>
</gene>
<dbReference type="PANTHER" id="PTHR47642:SF5">
    <property type="entry name" value="ATP-DEPENDENT DNA HELICASE"/>
    <property type="match status" value="1"/>
</dbReference>
<name>A0A9N8F3C5_9STRA</name>
<dbReference type="SUPFAM" id="SSF52540">
    <property type="entry name" value="P-loop containing nucleoside triphosphate hydrolases"/>
    <property type="match status" value="1"/>
</dbReference>
<dbReference type="EC" id="5.6.2.3" evidence="1"/>
<dbReference type="GO" id="GO:0005524">
    <property type="term" value="F:ATP binding"/>
    <property type="evidence" value="ECO:0007669"/>
    <property type="project" value="UniProtKB-KW"/>
</dbReference>
<dbReference type="OrthoDB" id="3257061at2759"/>
<keyword evidence="1" id="KW-0227">DNA damage</keyword>
<keyword evidence="1" id="KW-0378">Hydrolase</keyword>
<dbReference type="PANTHER" id="PTHR47642">
    <property type="entry name" value="ATP-DEPENDENT DNA HELICASE"/>
    <property type="match status" value="1"/>
</dbReference>